<reference evidence="1 2" key="2">
    <citation type="journal article" date="2018" name="Plant J.">
        <title>The Physcomitrella patens chromosome-scale assembly reveals moss genome structure and evolution.</title>
        <authorList>
            <person name="Lang D."/>
            <person name="Ullrich K.K."/>
            <person name="Murat F."/>
            <person name="Fuchs J."/>
            <person name="Jenkins J."/>
            <person name="Haas F.B."/>
            <person name="Piednoel M."/>
            <person name="Gundlach H."/>
            <person name="Van Bel M."/>
            <person name="Meyberg R."/>
            <person name="Vives C."/>
            <person name="Morata J."/>
            <person name="Symeonidi A."/>
            <person name="Hiss M."/>
            <person name="Muchero W."/>
            <person name="Kamisugi Y."/>
            <person name="Saleh O."/>
            <person name="Blanc G."/>
            <person name="Decker E.L."/>
            <person name="van Gessel N."/>
            <person name="Grimwood J."/>
            <person name="Hayes R.D."/>
            <person name="Graham S.W."/>
            <person name="Gunter L.E."/>
            <person name="McDaniel S.F."/>
            <person name="Hoernstein S.N.W."/>
            <person name="Larsson A."/>
            <person name="Li F.W."/>
            <person name="Perroud P.F."/>
            <person name="Phillips J."/>
            <person name="Ranjan P."/>
            <person name="Rokshar D.S."/>
            <person name="Rothfels C.J."/>
            <person name="Schneider L."/>
            <person name="Shu S."/>
            <person name="Stevenson D.W."/>
            <person name="Thummler F."/>
            <person name="Tillich M."/>
            <person name="Villarreal Aguilar J.C."/>
            <person name="Widiez T."/>
            <person name="Wong G.K."/>
            <person name="Wymore A."/>
            <person name="Zhang Y."/>
            <person name="Zimmer A.D."/>
            <person name="Quatrano R.S."/>
            <person name="Mayer K.F.X."/>
            <person name="Goodstein D."/>
            <person name="Casacuberta J.M."/>
            <person name="Vandepoele K."/>
            <person name="Reski R."/>
            <person name="Cuming A.C."/>
            <person name="Tuskan G.A."/>
            <person name="Maumus F."/>
            <person name="Salse J."/>
            <person name="Schmutz J."/>
            <person name="Rensing S.A."/>
        </authorList>
    </citation>
    <scope>NUCLEOTIDE SEQUENCE [LARGE SCALE GENOMIC DNA]</scope>
    <source>
        <strain evidence="1 2">cv. Gransden 2004</strain>
    </source>
</reference>
<proteinExistence type="predicted"/>
<protein>
    <submittedName>
        <fullName evidence="1">Uncharacterized protein</fullName>
    </submittedName>
</protein>
<dbReference type="EMBL" id="ABEU02000015">
    <property type="status" value="NOT_ANNOTATED_CDS"/>
    <property type="molecule type" value="Genomic_DNA"/>
</dbReference>
<gene>
    <name evidence="1" type="primary">LOC112292342</name>
</gene>
<organism evidence="1 2">
    <name type="scientific">Physcomitrium patens</name>
    <name type="common">Spreading-leaved earth moss</name>
    <name type="synonym">Physcomitrella patens</name>
    <dbReference type="NCBI Taxonomy" id="3218"/>
    <lineage>
        <taxon>Eukaryota</taxon>
        <taxon>Viridiplantae</taxon>
        <taxon>Streptophyta</taxon>
        <taxon>Embryophyta</taxon>
        <taxon>Bryophyta</taxon>
        <taxon>Bryophytina</taxon>
        <taxon>Bryopsida</taxon>
        <taxon>Funariidae</taxon>
        <taxon>Funariales</taxon>
        <taxon>Funariaceae</taxon>
        <taxon>Physcomitrium</taxon>
    </lineage>
</organism>
<evidence type="ECO:0000313" key="2">
    <source>
        <dbReference type="Proteomes" id="UP000006727"/>
    </source>
</evidence>
<dbReference type="AlphaFoldDB" id="A0A7I3Z6I3"/>
<sequence length="95" mass="10511">MFTTLASLVVQLTNTMLLVSSALCNLAIMLRIPHAVFTKSYTDLYKLAASRAASSLQDLQMLTYRVAFAKEEKHKLALLLHFGSQGRTVLTAHKS</sequence>
<reference evidence="1" key="3">
    <citation type="submission" date="2020-12" db="UniProtKB">
        <authorList>
            <consortium name="EnsemblPlants"/>
        </authorList>
    </citation>
    <scope>IDENTIFICATION</scope>
</reference>
<keyword evidence="2" id="KW-1185">Reference proteome</keyword>
<dbReference type="Gramene" id="Pp3c15_4420V3.4">
    <property type="protein sequence ID" value="PAC:32928148.CDS.1"/>
    <property type="gene ID" value="Pp3c15_4420"/>
</dbReference>
<accession>A0A7I3Z6I3</accession>
<dbReference type="Proteomes" id="UP000006727">
    <property type="component" value="Chromosome 15"/>
</dbReference>
<name>A0A7I3Z6I3_PHYPA</name>
<dbReference type="EnsemblPlants" id="Pp3c15_4420V3.4">
    <property type="protein sequence ID" value="PAC:32928148.CDS.1"/>
    <property type="gene ID" value="Pp3c15_4420"/>
</dbReference>
<evidence type="ECO:0000313" key="1">
    <source>
        <dbReference type="EnsemblPlants" id="PAC:32928148.CDS.1"/>
    </source>
</evidence>
<reference evidence="1 2" key="1">
    <citation type="journal article" date="2008" name="Science">
        <title>The Physcomitrella genome reveals evolutionary insights into the conquest of land by plants.</title>
        <authorList>
            <person name="Rensing S."/>
            <person name="Lang D."/>
            <person name="Zimmer A."/>
            <person name="Terry A."/>
            <person name="Salamov A."/>
            <person name="Shapiro H."/>
            <person name="Nishiyama T."/>
            <person name="Perroud P.-F."/>
            <person name="Lindquist E."/>
            <person name="Kamisugi Y."/>
            <person name="Tanahashi T."/>
            <person name="Sakakibara K."/>
            <person name="Fujita T."/>
            <person name="Oishi K."/>
            <person name="Shin-I T."/>
            <person name="Kuroki Y."/>
            <person name="Toyoda A."/>
            <person name="Suzuki Y."/>
            <person name="Hashimoto A."/>
            <person name="Yamaguchi K."/>
            <person name="Sugano A."/>
            <person name="Kohara Y."/>
            <person name="Fujiyama A."/>
            <person name="Anterola A."/>
            <person name="Aoki S."/>
            <person name="Ashton N."/>
            <person name="Barbazuk W.B."/>
            <person name="Barker E."/>
            <person name="Bennetzen J."/>
            <person name="Bezanilla M."/>
            <person name="Blankenship R."/>
            <person name="Cho S.H."/>
            <person name="Dutcher S."/>
            <person name="Estelle M."/>
            <person name="Fawcett J.A."/>
            <person name="Gundlach H."/>
            <person name="Hanada K."/>
            <person name="Heyl A."/>
            <person name="Hicks K.A."/>
            <person name="Hugh J."/>
            <person name="Lohr M."/>
            <person name="Mayer K."/>
            <person name="Melkozernov A."/>
            <person name="Murata T."/>
            <person name="Nelson D."/>
            <person name="Pils B."/>
            <person name="Prigge M."/>
            <person name="Reiss B."/>
            <person name="Renner T."/>
            <person name="Rombauts S."/>
            <person name="Rushton P."/>
            <person name="Sanderfoot A."/>
            <person name="Schween G."/>
            <person name="Shiu S.-H."/>
            <person name="Stueber K."/>
            <person name="Theodoulou F.L."/>
            <person name="Tu H."/>
            <person name="Van de Peer Y."/>
            <person name="Verrier P.J."/>
            <person name="Waters E."/>
            <person name="Wood A."/>
            <person name="Yang L."/>
            <person name="Cove D."/>
            <person name="Cuming A."/>
            <person name="Hasebe M."/>
            <person name="Lucas S."/>
            <person name="Mishler D.B."/>
            <person name="Reski R."/>
            <person name="Grigoriev I."/>
            <person name="Quatrano R.S."/>
            <person name="Boore J.L."/>
        </authorList>
    </citation>
    <scope>NUCLEOTIDE SEQUENCE [LARGE SCALE GENOMIC DNA]</scope>
    <source>
        <strain evidence="1 2">cv. Gransden 2004</strain>
    </source>
</reference>